<evidence type="ECO:0000313" key="1">
    <source>
        <dbReference type="Proteomes" id="UP000695022"/>
    </source>
</evidence>
<protein>
    <submittedName>
        <fullName evidence="2">Tumor suppressor candidate 2-like</fullName>
    </submittedName>
</protein>
<dbReference type="GeneID" id="106818974"/>
<organism evidence="1 2">
    <name type="scientific">Priapulus caudatus</name>
    <name type="common">Priapulid worm</name>
    <dbReference type="NCBI Taxonomy" id="37621"/>
    <lineage>
        <taxon>Eukaryota</taxon>
        <taxon>Metazoa</taxon>
        <taxon>Ecdysozoa</taxon>
        <taxon>Scalidophora</taxon>
        <taxon>Priapulida</taxon>
        <taxon>Priapulimorpha</taxon>
        <taxon>Priapulimorphida</taxon>
        <taxon>Priapulidae</taxon>
        <taxon>Priapulus</taxon>
    </lineage>
</organism>
<dbReference type="RefSeq" id="XP_014679126.1">
    <property type="nucleotide sequence ID" value="XM_014823640.1"/>
</dbReference>
<gene>
    <name evidence="2" type="primary">LOC106818974</name>
</gene>
<reference evidence="2" key="1">
    <citation type="submission" date="2025-08" db="UniProtKB">
        <authorList>
            <consortium name="RefSeq"/>
        </authorList>
    </citation>
    <scope>IDENTIFICATION</scope>
</reference>
<dbReference type="Proteomes" id="UP000695022">
    <property type="component" value="Unplaced"/>
</dbReference>
<sequence length="110" mass="12449">MGNSGTRMFGKIFSSFSGNSDHSDSCDSEQRLSKSKLCGTPFVYTRRGSRFFDEDGDLAHEFYIEVPASGRRKRASMKKRSTHGLTPEGEVRYKYPRIHVDLPVVLYCSS</sequence>
<proteinExistence type="predicted"/>
<dbReference type="Pfam" id="PF15000">
    <property type="entry name" value="TUSC2"/>
    <property type="match status" value="1"/>
</dbReference>
<evidence type="ECO:0000313" key="2">
    <source>
        <dbReference type="RefSeq" id="XP_014679126.1"/>
    </source>
</evidence>
<name>A0ABM1F3V5_PRICU</name>
<keyword evidence="1" id="KW-1185">Reference proteome</keyword>
<accession>A0ABM1F3V5</accession>
<dbReference type="InterPro" id="IPR029393">
    <property type="entry name" value="FUS1"/>
</dbReference>
<dbReference type="PANTHER" id="PTHR15453:SF8">
    <property type="entry name" value="TUMOR SUPPRESSOR CANDIDATE 2"/>
    <property type="match status" value="1"/>
</dbReference>
<dbReference type="PANTHER" id="PTHR15453">
    <property type="entry name" value="TUMOR SUPPRESSOR CANDIDATE 2"/>
    <property type="match status" value="1"/>
</dbReference>